<dbReference type="AlphaFoldDB" id="A0A4D7ATL4"/>
<evidence type="ECO:0000313" key="6">
    <source>
        <dbReference type="Proteomes" id="UP000298642"/>
    </source>
</evidence>
<dbReference type="NCBIfam" id="TIGR01662">
    <property type="entry name" value="HAD-SF-IIIA"/>
    <property type="match status" value="1"/>
</dbReference>
<gene>
    <name evidence="5" type="ORF">EIO64_08770</name>
</gene>
<keyword evidence="4" id="KW-0460">Magnesium</keyword>
<accession>A0A4D7ATL4</accession>
<dbReference type="SUPFAM" id="SSF56784">
    <property type="entry name" value="HAD-like"/>
    <property type="match status" value="1"/>
</dbReference>
<evidence type="ECO:0000256" key="2">
    <source>
        <dbReference type="ARBA" id="ARBA00022723"/>
    </source>
</evidence>
<dbReference type="InterPro" id="IPR006549">
    <property type="entry name" value="HAD-SF_hydro_IIIA"/>
</dbReference>
<name>A0A4D7ATL4_9FIRM</name>
<dbReference type="Gene3D" id="3.40.50.1000">
    <property type="entry name" value="HAD superfamily/HAD-like"/>
    <property type="match status" value="1"/>
</dbReference>
<dbReference type="GeneID" id="89523520"/>
<dbReference type="InterPro" id="IPR023198">
    <property type="entry name" value="PGP-like_dom2"/>
</dbReference>
<dbReference type="Pfam" id="PF00702">
    <property type="entry name" value="Hydrolase"/>
    <property type="match status" value="1"/>
</dbReference>
<dbReference type="RefSeq" id="WP_021749949.1">
    <property type="nucleotide sequence ID" value="NZ_CP034413.3"/>
</dbReference>
<reference evidence="6" key="1">
    <citation type="submission" date="2018-12" db="EMBL/GenBank/DDBJ databases">
        <title>Dusodibacter welbiota gen. nov., sp. nov., isolated from human faeces and emended description of the Oscillibacter genus.</title>
        <authorList>
            <person name="Le Roy T."/>
            <person name="Van der Smissen P."/>
            <person name="Delzenne N."/>
            <person name="Muccioli G."/>
            <person name="Collet J.F."/>
            <person name="Cani P.D."/>
        </authorList>
    </citation>
    <scope>NUCLEOTIDE SEQUENCE [LARGE SCALE GENOMIC DNA]</scope>
    <source>
        <strain evidence="6">J115</strain>
    </source>
</reference>
<dbReference type="InterPro" id="IPR051400">
    <property type="entry name" value="HAD-like_hydrolase"/>
</dbReference>
<dbReference type="KEGG" id="obj:EIO64_08770"/>
<dbReference type="InterPro" id="IPR023214">
    <property type="entry name" value="HAD_sf"/>
</dbReference>
<protein>
    <submittedName>
        <fullName evidence="5">HAD family hydrolase</fullName>
    </submittedName>
</protein>
<dbReference type="InterPro" id="IPR036412">
    <property type="entry name" value="HAD-like_sf"/>
</dbReference>
<proteinExistence type="predicted"/>
<keyword evidence="6" id="KW-1185">Reference proteome</keyword>
<organism evidence="5 6">
    <name type="scientific">Dysosmobacter welbionis</name>
    <dbReference type="NCBI Taxonomy" id="2093857"/>
    <lineage>
        <taxon>Bacteria</taxon>
        <taxon>Bacillati</taxon>
        <taxon>Bacillota</taxon>
        <taxon>Clostridia</taxon>
        <taxon>Eubacteriales</taxon>
        <taxon>Oscillospiraceae</taxon>
        <taxon>Dysosmobacter</taxon>
    </lineage>
</organism>
<dbReference type="SFLD" id="SFLDG01129">
    <property type="entry name" value="C1.5:_HAD__Beta-PGM__Phosphata"/>
    <property type="match status" value="1"/>
</dbReference>
<dbReference type="GO" id="GO:0046872">
    <property type="term" value="F:metal ion binding"/>
    <property type="evidence" value="ECO:0007669"/>
    <property type="project" value="UniProtKB-KW"/>
</dbReference>
<evidence type="ECO:0000256" key="1">
    <source>
        <dbReference type="ARBA" id="ARBA00001946"/>
    </source>
</evidence>
<dbReference type="Gene3D" id="1.10.150.240">
    <property type="entry name" value="Putative phosphatase, domain 2"/>
    <property type="match status" value="1"/>
</dbReference>
<keyword evidence="3 5" id="KW-0378">Hydrolase</keyword>
<dbReference type="PANTHER" id="PTHR46470:SF2">
    <property type="entry name" value="GLYCERALDEHYDE 3-PHOSPHATE PHOSPHATASE"/>
    <property type="match status" value="1"/>
</dbReference>
<dbReference type="NCBIfam" id="TIGR01549">
    <property type="entry name" value="HAD-SF-IA-v1"/>
    <property type="match status" value="1"/>
</dbReference>
<dbReference type="PRINTS" id="PR00413">
    <property type="entry name" value="HADHALOGNASE"/>
</dbReference>
<dbReference type="GO" id="GO:0016791">
    <property type="term" value="F:phosphatase activity"/>
    <property type="evidence" value="ECO:0007669"/>
    <property type="project" value="TreeGrafter"/>
</dbReference>
<sequence length="258" mass="29489">MLTTVLFDMGGTLEDIWYNEDTQRATCRRLLEVLRANGLEPGCPDDVFWKRITDGVKAYKQWSEGNMLEKKPEEIWPDWYLRDFAFDREKLLPITEELANLWEVTFYHRELRDGAAEMLQALKSRGYHLGVISNNASLYNVFRVLEDYGIRGFMEDVTVSSVTGYRKPHPEIFRIALRQMQAKPEMCVYVGDTVSRDIIGPKQVGFAKAVQIRSFLSEQKDVHVAADAAQPDKVIGTLMDLVTWLDQINPELAPAPGA</sequence>
<dbReference type="Proteomes" id="UP000298642">
    <property type="component" value="Chromosome"/>
</dbReference>
<dbReference type="SFLD" id="SFLDS00003">
    <property type="entry name" value="Haloacid_Dehalogenase"/>
    <property type="match status" value="1"/>
</dbReference>
<dbReference type="PANTHER" id="PTHR46470">
    <property type="entry name" value="N-ACYLNEURAMINATE-9-PHOSPHATASE"/>
    <property type="match status" value="1"/>
</dbReference>
<dbReference type="GO" id="GO:0044281">
    <property type="term" value="P:small molecule metabolic process"/>
    <property type="evidence" value="ECO:0007669"/>
    <property type="project" value="UniProtKB-ARBA"/>
</dbReference>
<keyword evidence="2" id="KW-0479">Metal-binding</keyword>
<evidence type="ECO:0000256" key="3">
    <source>
        <dbReference type="ARBA" id="ARBA00022801"/>
    </source>
</evidence>
<evidence type="ECO:0000313" key="5">
    <source>
        <dbReference type="EMBL" id="QCI59306.1"/>
    </source>
</evidence>
<dbReference type="EMBL" id="CP034413">
    <property type="protein sequence ID" value="QCI59306.1"/>
    <property type="molecule type" value="Genomic_DNA"/>
</dbReference>
<evidence type="ECO:0000256" key="4">
    <source>
        <dbReference type="ARBA" id="ARBA00022842"/>
    </source>
</evidence>
<comment type="cofactor">
    <cofactor evidence="1">
        <name>Mg(2+)</name>
        <dbReference type="ChEBI" id="CHEBI:18420"/>
    </cofactor>
</comment>
<dbReference type="InterPro" id="IPR006439">
    <property type="entry name" value="HAD-SF_hydro_IA"/>
</dbReference>